<accession>A0A060CFG9</accession>
<evidence type="ECO:0000313" key="1">
    <source>
        <dbReference type="EMBL" id="AIA93702.1"/>
    </source>
</evidence>
<proteinExistence type="predicted"/>
<name>A0A060CFG9_9SPHN</name>
<dbReference type="EMBL" id="KF126355">
    <property type="protein sequence ID" value="AIA93702.1"/>
    <property type="molecule type" value="Genomic_DNA"/>
</dbReference>
<dbReference type="AlphaFoldDB" id="A0A060CFG9"/>
<reference evidence="1" key="1">
    <citation type="journal article" date="2013" name="Environ. Microbiol.">
        <title>Seasonally variable intestinal metagenomes of the red palm weevil (Rhynchophorus ferrugineus).</title>
        <authorList>
            <person name="Jia S."/>
            <person name="Zhang X."/>
            <person name="Zhang G."/>
            <person name="Yin A."/>
            <person name="Zhang S."/>
            <person name="Li F."/>
            <person name="Wang L."/>
            <person name="Zhao D."/>
            <person name="Yun Q."/>
            <person name="Tala"/>
            <person name="Wang J."/>
            <person name="Sun G."/>
            <person name="Baabdullah M."/>
            <person name="Yu X."/>
            <person name="Hu S."/>
            <person name="Al-Mssallem I.S."/>
            <person name="Yu J."/>
        </authorList>
    </citation>
    <scope>NUCLEOTIDE SEQUENCE</scope>
</reference>
<sequence length="56" mass="6199">MPNIQVAAALVEIGEPELAGEVIRHQAAIGQARDYPSLTRLVRRSQPPETQLWLAH</sequence>
<feature type="non-terminal residue" evidence="1">
    <location>
        <position position="56"/>
    </location>
</feature>
<organism evidence="1">
    <name type="scientific">uncultured Zymomonas sp</name>
    <dbReference type="NCBI Taxonomy" id="392327"/>
    <lineage>
        <taxon>Bacteria</taxon>
        <taxon>Pseudomonadati</taxon>
        <taxon>Pseudomonadota</taxon>
        <taxon>Alphaproteobacteria</taxon>
        <taxon>Sphingomonadales</taxon>
        <taxon>Zymomonadaceae</taxon>
        <taxon>Zymomonas</taxon>
        <taxon>environmental samples</taxon>
    </lineage>
</organism>
<protein>
    <submittedName>
        <fullName evidence="1">CAZy families GH23 protein</fullName>
    </submittedName>
</protein>